<evidence type="ECO:0000313" key="3">
    <source>
        <dbReference type="Proteomes" id="UP000789595"/>
    </source>
</evidence>
<sequence>MALDAMATTMRTTEDEFPEFAAITHAREIAQTPGPPAWATLKVKTGHAPKPKVDRAYVPPPLPSMAAYRFARHQELWKRSEPERLGYERLRRKRMEADAADRKQTLYWGKVSLGRAQAAPRDFWRKGPYKKGPTRSSSTMDGPADLGGEAVLDWSEMADVCYDIVTGGATGGANKAQVAKRLNDMRVRPAKNIYEYLRMPPSRKTFVPSPRKKAQTEASEVDEWADYEHEQPGAATPYVLEGAFDEKFPDNGRRRHFEALAHLIASRPVKLPEDSVQEAAWEYDMDIKSVQSHETQSRPINAYRDESGRLAVTDWQLLAQDGSYVPAGTEPPRKDFGTDLKLPSQVPSRPLKVNYGLTAQQAKRLGTAERHEAVWKAIRKSSQLHAPAVLSKEFHKCVRMRADLDYMIAPHRKRPSRASIGSFEQR</sequence>
<proteinExistence type="predicted"/>
<gene>
    <name evidence="2" type="ORF">PECAL_2P15950</name>
</gene>
<reference evidence="2" key="1">
    <citation type="submission" date="2021-11" db="EMBL/GenBank/DDBJ databases">
        <authorList>
            <consortium name="Genoscope - CEA"/>
            <person name="William W."/>
        </authorList>
    </citation>
    <scope>NUCLEOTIDE SEQUENCE</scope>
</reference>
<feature type="region of interest" description="Disordered" evidence="1">
    <location>
        <begin position="124"/>
        <end position="144"/>
    </location>
</feature>
<keyword evidence="3" id="KW-1185">Reference proteome</keyword>
<dbReference type="AlphaFoldDB" id="A0A8J2S9W6"/>
<dbReference type="EMBL" id="CAKKNE010000002">
    <property type="protein sequence ID" value="CAH0368528.1"/>
    <property type="molecule type" value="Genomic_DNA"/>
</dbReference>
<evidence type="ECO:0000256" key="1">
    <source>
        <dbReference type="SAM" id="MobiDB-lite"/>
    </source>
</evidence>
<organism evidence="2 3">
    <name type="scientific">Pelagomonas calceolata</name>
    <dbReference type="NCBI Taxonomy" id="35677"/>
    <lineage>
        <taxon>Eukaryota</taxon>
        <taxon>Sar</taxon>
        <taxon>Stramenopiles</taxon>
        <taxon>Ochrophyta</taxon>
        <taxon>Pelagophyceae</taxon>
        <taxon>Pelagomonadales</taxon>
        <taxon>Pelagomonadaceae</taxon>
        <taxon>Pelagomonas</taxon>
    </lineage>
</organism>
<comment type="caution">
    <text evidence="2">The sequence shown here is derived from an EMBL/GenBank/DDBJ whole genome shotgun (WGS) entry which is preliminary data.</text>
</comment>
<protein>
    <submittedName>
        <fullName evidence="2">Uncharacterized protein</fullName>
    </submittedName>
</protein>
<name>A0A8J2S9W6_9STRA</name>
<dbReference type="Proteomes" id="UP000789595">
    <property type="component" value="Unassembled WGS sequence"/>
</dbReference>
<evidence type="ECO:0000313" key="2">
    <source>
        <dbReference type="EMBL" id="CAH0368528.1"/>
    </source>
</evidence>
<accession>A0A8J2S9W6</accession>